<protein>
    <submittedName>
        <fullName evidence="1">DUF4258 domain-containing protein</fullName>
    </submittedName>
</protein>
<gene>
    <name evidence="1" type="ORF">F2Q65_12875</name>
</gene>
<dbReference type="RefSeq" id="WP_150093826.1">
    <property type="nucleotide sequence ID" value="NZ_VWXX01000022.1"/>
</dbReference>
<dbReference type="Proteomes" id="UP000322981">
    <property type="component" value="Unassembled WGS sequence"/>
</dbReference>
<evidence type="ECO:0000313" key="2">
    <source>
        <dbReference type="Proteomes" id="UP000322981"/>
    </source>
</evidence>
<proteinExistence type="predicted"/>
<accession>A0A5M8FH53</accession>
<dbReference type="OrthoDB" id="9181470at2"/>
<dbReference type="EMBL" id="VWXX01000022">
    <property type="protein sequence ID" value="KAA6184208.1"/>
    <property type="molecule type" value="Genomic_DNA"/>
</dbReference>
<dbReference type="Pfam" id="PF14076">
    <property type="entry name" value="DUF4258"/>
    <property type="match status" value="1"/>
</dbReference>
<keyword evidence="2" id="KW-1185">Reference proteome</keyword>
<comment type="caution">
    <text evidence="1">The sequence shown here is derived from an EMBL/GenBank/DDBJ whole genome shotgun (WGS) entry which is preliminary data.</text>
</comment>
<evidence type="ECO:0000313" key="1">
    <source>
        <dbReference type="EMBL" id="KAA6184208.1"/>
    </source>
</evidence>
<reference evidence="1 2" key="1">
    <citation type="submission" date="2019-09" db="EMBL/GenBank/DDBJ databases">
        <title>Whole-genome sequence of the purple sulfur bacterium Thiohalocapsa marina DSM 19078.</title>
        <authorList>
            <person name="Kyndt J.A."/>
            <person name="Meyer T.E."/>
        </authorList>
    </citation>
    <scope>NUCLEOTIDE SEQUENCE [LARGE SCALE GENOMIC DNA]</scope>
    <source>
        <strain evidence="1 2">DSM 19078</strain>
    </source>
</reference>
<sequence length="82" mass="9611">MEYVLTDHARKRCARRGIALERLDRVLTYPTRTEPDADDPSLVHARLPVPERAFRERRVIYNERRDPVANVTAYFDDGVNDL</sequence>
<organism evidence="1 2">
    <name type="scientific">Thiohalocapsa marina</name>
    <dbReference type="NCBI Taxonomy" id="424902"/>
    <lineage>
        <taxon>Bacteria</taxon>
        <taxon>Pseudomonadati</taxon>
        <taxon>Pseudomonadota</taxon>
        <taxon>Gammaproteobacteria</taxon>
        <taxon>Chromatiales</taxon>
        <taxon>Chromatiaceae</taxon>
        <taxon>Thiohalocapsa</taxon>
    </lineage>
</organism>
<name>A0A5M8FH53_9GAMM</name>
<dbReference type="AlphaFoldDB" id="A0A5M8FH53"/>
<dbReference type="InterPro" id="IPR025354">
    <property type="entry name" value="DUF4258"/>
</dbReference>